<reference evidence="2 3" key="1">
    <citation type="submission" date="2015-08" db="EMBL/GenBank/DDBJ databases">
        <title>Next Generation Sequencing and Analysis of the Genome of Puccinia sorghi L Schw, the Causal Agent of Maize Common Rust.</title>
        <authorList>
            <person name="Rochi L."/>
            <person name="Burguener G."/>
            <person name="Darino M."/>
            <person name="Turjanski A."/>
            <person name="Kreff E."/>
            <person name="Dieguez M.J."/>
            <person name="Sacco F."/>
        </authorList>
    </citation>
    <scope>NUCLEOTIDE SEQUENCE [LARGE SCALE GENOMIC DNA]</scope>
    <source>
        <strain evidence="2 3">RO10H11247</strain>
    </source>
</reference>
<keyword evidence="1" id="KW-0812">Transmembrane</keyword>
<keyword evidence="1" id="KW-0472">Membrane</keyword>
<evidence type="ECO:0000256" key="1">
    <source>
        <dbReference type="SAM" id="Phobius"/>
    </source>
</evidence>
<gene>
    <name evidence="2" type="ORF">VP01_1905g3</name>
</gene>
<proteinExistence type="predicted"/>
<dbReference type="Proteomes" id="UP000037035">
    <property type="component" value="Unassembled WGS sequence"/>
</dbReference>
<feature type="transmembrane region" description="Helical" evidence="1">
    <location>
        <begin position="101"/>
        <end position="121"/>
    </location>
</feature>
<evidence type="ECO:0000313" key="3">
    <source>
        <dbReference type="Proteomes" id="UP000037035"/>
    </source>
</evidence>
<sequence length="320" mass="36760">MRAQHSQINCKQAFWSLTFCEGLLSKNLCFNHKPILRIIPQSQPFLTSRNEMDKNNKIKIILLLILRGACKQGLFRSLSKLSCYECRGLWVGMAAPGPRKIFIFLFLFFWPIWCSSASINLPDGEGMLLERCFAPKLHQPDSCALVHPSNCLSPARFQKTSHNKERELGVGKSEVQTSWRNIDLPDKHLSVQDLIIIVDRNRTKIQLISRTFSPAGNCHHRFVDFLHLSDFSTGGRQQRAQFLTQEVGEIDQLYNQVIWYGTGWDMVDMGEEKNRETAKEKRLHNRLLECGWMMTNKRKVATDRNGTNVTGLPKAGQRAR</sequence>
<accession>A0A0L6VCP7</accession>
<organism evidence="2 3">
    <name type="scientific">Puccinia sorghi</name>
    <dbReference type="NCBI Taxonomy" id="27349"/>
    <lineage>
        <taxon>Eukaryota</taxon>
        <taxon>Fungi</taxon>
        <taxon>Dikarya</taxon>
        <taxon>Basidiomycota</taxon>
        <taxon>Pucciniomycotina</taxon>
        <taxon>Pucciniomycetes</taxon>
        <taxon>Pucciniales</taxon>
        <taxon>Pucciniaceae</taxon>
        <taxon>Puccinia</taxon>
    </lineage>
</organism>
<keyword evidence="3" id="KW-1185">Reference proteome</keyword>
<comment type="caution">
    <text evidence="2">The sequence shown here is derived from an EMBL/GenBank/DDBJ whole genome shotgun (WGS) entry which is preliminary data.</text>
</comment>
<evidence type="ECO:0000313" key="2">
    <source>
        <dbReference type="EMBL" id="KNZ58561.1"/>
    </source>
</evidence>
<name>A0A0L6VCP7_9BASI</name>
<dbReference type="AlphaFoldDB" id="A0A0L6VCP7"/>
<protein>
    <submittedName>
        <fullName evidence="2">Uncharacterized protein</fullName>
    </submittedName>
</protein>
<keyword evidence="1" id="KW-1133">Transmembrane helix</keyword>
<dbReference type="EMBL" id="LAVV01006732">
    <property type="protein sequence ID" value="KNZ58561.1"/>
    <property type="molecule type" value="Genomic_DNA"/>
</dbReference>
<dbReference type="VEuPathDB" id="FungiDB:VP01_1905g3"/>